<keyword evidence="2" id="KW-1185">Reference proteome</keyword>
<accession>A0ABS9SEZ9</accession>
<comment type="caution">
    <text evidence="1">The sequence shown here is derived from an EMBL/GenBank/DDBJ whole genome shotgun (WGS) entry which is preliminary data.</text>
</comment>
<proteinExistence type="predicted"/>
<protein>
    <submittedName>
        <fullName evidence="1">Uncharacterized protein</fullName>
    </submittedName>
</protein>
<dbReference type="EMBL" id="JAKWBL010000001">
    <property type="protein sequence ID" value="MCH5596942.1"/>
    <property type="molecule type" value="Genomic_DNA"/>
</dbReference>
<organism evidence="1 2">
    <name type="scientific">Niabella ginsengisoli</name>
    <dbReference type="NCBI Taxonomy" id="522298"/>
    <lineage>
        <taxon>Bacteria</taxon>
        <taxon>Pseudomonadati</taxon>
        <taxon>Bacteroidota</taxon>
        <taxon>Chitinophagia</taxon>
        <taxon>Chitinophagales</taxon>
        <taxon>Chitinophagaceae</taxon>
        <taxon>Niabella</taxon>
    </lineage>
</organism>
<evidence type="ECO:0000313" key="1">
    <source>
        <dbReference type="EMBL" id="MCH5596942.1"/>
    </source>
</evidence>
<dbReference type="RefSeq" id="WP_240826349.1">
    <property type="nucleotide sequence ID" value="NZ_JAKWBL010000001.1"/>
</dbReference>
<evidence type="ECO:0000313" key="2">
    <source>
        <dbReference type="Proteomes" id="UP001202248"/>
    </source>
</evidence>
<dbReference type="Proteomes" id="UP001202248">
    <property type="component" value="Unassembled WGS sequence"/>
</dbReference>
<sequence>MPGYKKIANTIIWSYITTPSQWKKMSPFKKKKKGTDWKELVTLPDYIFAFHVKDQPINAWYTVLEIKNPESFIKDISKLDFKKIKGTERYASSVHGIEFMQNGKQLLIANASVKNKNLMADVATDLLEKGNHIERQKLSENINAKAHLSWRFLGNGSVKNADGIVHIDKSQINATLNLAFDNQSIIQQKIFQVSDSALLSLAMMRPPVFVYKLIPQEVKQKLSRLINFNIDSLFQPGINYWQSEIAGFTKKVDTAISYDYDADFNPVEKKLSIPLRNQICR</sequence>
<reference evidence="1 2" key="1">
    <citation type="submission" date="2022-02" db="EMBL/GenBank/DDBJ databases">
        <authorList>
            <person name="Min J."/>
        </authorList>
    </citation>
    <scope>NUCLEOTIDE SEQUENCE [LARGE SCALE GENOMIC DNA]</scope>
    <source>
        <strain evidence="1 2">GR10-1</strain>
    </source>
</reference>
<gene>
    <name evidence="1" type="ORF">MKP09_02910</name>
</gene>
<name>A0ABS9SEZ9_9BACT</name>